<keyword evidence="3" id="KW-1185">Reference proteome</keyword>
<evidence type="ECO:0000313" key="3">
    <source>
        <dbReference type="Proteomes" id="UP000270743"/>
    </source>
</evidence>
<dbReference type="Proteomes" id="UP000270743">
    <property type="component" value="Unassembled WGS sequence"/>
</dbReference>
<dbReference type="GO" id="GO:0005829">
    <property type="term" value="C:cytosol"/>
    <property type="evidence" value="ECO:0007669"/>
    <property type="project" value="TreeGrafter"/>
</dbReference>
<dbReference type="PANTHER" id="PTHR24095">
    <property type="entry name" value="ACETYL-COENZYME A SYNTHETASE"/>
    <property type="match status" value="1"/>
</dbReference>
<evidence type="ECO:0000259" key="1">
    <source>
        <dbReference type="Pfam" id="PF13193"/>
    </source>
</evidence>
<dbReference type="SUPFAM" id="SSF56801">
    <property type="entry name" value="Acetyl-CoA synthetase-like"/>
    <property type="match status" value="1"/>
</dbReference>
<protein>
    <submittedName>
        <fullName evidence="2">Acetyl-coenzyme A synthetase</fullName>
        <ecNumber evidence="2">6.2.1.1</ecNumber>
    </submittedName>
</protein>
<keyword evidence="2" id="KW-0436">Ligase</keyword>
<dbReference type="GO" id="GO:0006085">
    <property type="term" value="P:acetyl-CoA biosynthetic process"/>
    <property type="evidence" value="ECO:0007669"/>
    <property type="project" value="TreeGrafter"/>
</dbReference>
<dbReference type="GO" id="GO:0003987">
    <property type="term" value="F:acetate-CoA ligase activity"/>
    <property type="evidence" value="ECO:0007669"/>
    <property type="project" value="UniProtKB-EC"/>
</dbReference>
<dbReference type="InterPro" id="IPR045851">
    <property type="entry name" value="AMP-bd_C_sf"/>
</dbReference>
<sequence>MNGVEPSDALRAELEKWVRTEIGPIAKPDLIQWAPGMPKTRSGKIMRRILRKIAENDYATLGDISTLAEPEVVDDLIKNRMNKG</sequence>
<dbReference type="PANTHER" id="PTHR24095:SF243">
    <property type="entry name" value="ACETYL-COENZYME A SYNTHETASE"/>
    <property type="match status" value="1"/>
</dbReference>
<dbReference type="InterPro" id="IPR025110">
    <property type="entry name" value="AMP-bd_C"/>
</dbReference>
<dbReference type="Gene3D" id="3.30.300.30">
    <property type="match status" value="1"/>
</dbReference>
<dbReference type="AlphaFoldDB" id="A0A3S4GR06"/>
<feature type="domain" description="AMP-binding enzyme C-terminal" evidence="1">
    <location>
        <begin position="6"/>
        <end position="44"/>
    </location>
</feature>
<name>A0A3S4GR06_9RHOB</name>
<dbReference type="EC" id="6.2.1.1" evidence="2"/>
<reference evidence="2 3" key="1">
    <citation type="submission" date="2018-12" db="EMBL/GenBank/DDBJ databases">
        <authorList>
            <person name="Criscuolo A."/>
        </authorList>
    </citation>
    <scope>NUCLEOTIDE SEQUENCE [LARGE SCALE GENOMIC DNA]</scope>
    <source>
        <strain evidence="2">ACIP1116241</strain>
    </source>
</reference>
<accession>A0A3S4GR06</accession>
<dbReference type="EMBL" id="UZWE01000029">
    <property type="protein sequence ID" value="VDS08810.1"/>
    <property type="molecule type" value="Genomic_DNA"/>
</dbReference>
<organism evidence="2 3">
    <name type="scientific">Paracoccus haematequi</name>
    <dbReference type="NCBI Taxonomy" id="2491866"/>
    <lineage>
        <taxon>Bacteria</taxon>
        <taxon>Pseudomonadati</taxon>
        <taxon>Pseudomonadota</taxon>
        <taxon>Alphaproteobacteria</taxon>
        <taxon>Rhodobacterales</taxon>
        <taxon>Paracoccaceae</taxon>
        <taxon>Paracoccus</taxon>
    </lineage>
</organism>
<gene>
    <name evidence="2" type="primary">acsA_1</name>
    <name evidence="2" type="ORF">PARHAE_01994</name>
</gene>
<evidence type="ECO:0000313" key="2">
    <source>
        <dbReference type="EMBL" id="VDS08810.1"/>
    </source>
</evidence>
<dbReference type="Pfam" id="PF13193">
    <property type="entry name" value="AMP-binding_C"/>
    <property type="match status" value="1"/>
</dbReference>
<proteinExistence type="predicted"/>